<dbReference type="Proteomes" id="UP000466794">
    <property type="component" value="Unassembled WGS sequence"/>
</dbReference>
<dbReference type="InterPro" id="IPR036388">
    <property type="entry name" value="WH-like_DNA-bd_sf"/>
</dbReference>
<evidence type="ECO:0000256" key="1">
    <source>
        <dbReference type="ARBA" id="ARBA00023015"/>
    </source>
</evidence>
<dbReference type="PANTHER" id="PTHR33204:SF37">
    <property type="entry name" value="HTH-TYPE TRANSCRIPTIONAL REGULATOR YODB"/>
    <property type="match status" value="1"/>
</dbReference>
<dbReference type="SUPFAM" id="SSF46785">
    <property type="entry name" value="Winged helix' DNA-binding domain"/>
    <property type="match status" value="1"/>
</dbReference>
<reference evidence="5 6" key="1">
    <citation type="submission" date="2019-12" db="EMBL/GenBank/DDBJ databases">
        <title>Nocardia sp. nov. ET3-3 isolated from soil.</title>
        <authorList>
            <person name="Kanchanasin P."/>
            <person name="Tanasupawat S."/>
            <person name="Yuki M."/>
            <person name="Kudo T."/>
        </authorList>
    </citation>
    <scope>NUCLEOTIDE SEQUENCE [LARGE SCALE GENOMIC DNA]</scope>
    <source>
        <strain evidence="5 6">ET3-3</strain>
    </source>
</reference>
<evidence type="ECO:0000313" key="5">
    <source>
        <dbReference type="EMBL" id="MVU83521.1"/>
    </source>
</evidence>
<feature type="domain" description="HTH hxlR-type" evidence="4">
    <location>
        <begin position="25"/>
        <end position="123"/>
    </location>
</feature>
<dbReference type="Pfam" id="PF01638">
    <property type="entry name" value="HxlR"/>
    <property type="match status" value="1"/>
</dbReference>
<proteinExistence type="predicted"/>
<sequence length="132" mass="14700">MTSQPPDQAFAVEPTLEADVFARNCSSRPVLQDVASRWGVLALAALREGPYRFSALRRRVDGISERMLSQTLQTLERDGMVNREVQQSIPPVVEYTLTDLGAQVADQLLGLIDILESNIDAITTAQTKYHRE</sequence>
<name>A0A7K1VAK3_9NOCA</name>
<dbReference type="InterPro" id="IPR036390">
    <property type="entry name" value="WH_DNA-bd_sf"/>
</dbReference>
<evidence type="ECO:0000256" key="3">
    <source>
        <dbReference type="ARBA" id="ARBA00023163"/>
    </source>
</evidence>
<keyword evidence="6" id="KW-1185">Reference proteome</keyword>
<evidence type="ECO:0000259" key="4">
    <source>
        <dbReference type="PROSITE" id="PS51118"/>
    </source>
</evidence>
<keyword evidence="3" id="KW-0804">Transcription</keyword>
<comment type="caution">
    <text evidence="5">The sequence shown here is derived from an EMBL/GenBank/DDBJ whole genome shotgun (WGS) entry which is preliminary data.</text>
</comment>
<organism evidence="5 6">
    <name type="scientific">Nocardia terrae</name>
    <dbReference type="NCBI Taxonomy" id="2675851"/>
    <lineage>
        <taxon>Bacteria</taxon>
        <taxon>Bacillati</taxon>
        <taxon>Actinomycetota</taxon>
        <taxon>Actinomycetes</taxon>
        <taxon>Mycobacteriales</taxon>
        <taxon>Nocardiaceae</taxon>
        <taxon>Nocardia</taxon>
    </lineage>
</organism>
<dbReference type="EMBL" id="WRPP01000014">
    <property type="protein sequence ID" value="MVU83521.1"/>
    <property type="molecule type" value="Genomic_DNA"/>
</dbReference>
<evidence type="ECO:0000313" key="6">
    <source>
        <dbReference type="Proteomes" id="UP000466794"/>
    </source>
</evidence>
<keyword evidence="2" id="KW-0238">DNA-binding</keyword>
<accession>A0A7K1VAK3</accession>
<keyword evidence="1" id="KW-0805">Transcription regulation</keyword>
<dbReference type="Gene3D" id="1.10.10.10">
    <property type="entry name" value="Winged helix-like DNA-binding domain superfamily/Winged helix DNA-binding domain"/>
    <property type="match status" value="1"/>
</dbReference>
<dbReference type="PANTHER" id="PTHR33204">
    <property type="entry name" value="TRANSCRIPTIONAL REGULATOR, MARR FAMILY"/>
    <property type="match status" value="1"/>
</dbReference>
<gene>
    <name evidence="5" type="ORF">GPX89_40580</name>
</gene>
<dbReference type="AlphaFoldDB" id="A0A7K1VAK3"/>
<protein>
    <submittedName>
        <fullName evidence="5">Transcriptional regulator</fullName>
    </submittedName>
</protein>
<dbReference type="InterPro" id="IPR002577">
    <property type="entry name" value="HTH_HxlR"/>
</dbReference>
<dbReference type="PROSITE" id="PS51118">
    <property type="entry name" value="HTH_HXLR"/>
    <property type="match status" value="1"/>
</dbReference>
<dbReference type="RefSeq" id="WP_157393119.1">
    <property type="nucleotide sequence ID" value="NZ_WRPP01000014.1"/>
</dbReference>
<dbReference type="GO" id="GO:0003677">
    <property type="term" value="F:DNA binding"/>
    <property type="evidence" value="ECO:0007669"/>
    <property type="project" value="UniProtKB-KW"/>
</dbReference>
<evidence type="ECO:0000256" key="2">
    <source>
        <dbReference type="ARBA" id="ARBA00023125"/>
    </source>
</evidence>